<feature type="region of interest" description="Disordered" evidence="1">
    <location>
        <begin position="224"/>
        <end position="266"/>
    </location>
</feature>
<sequence length="301" mass="33242">MTQVDLETLVSACAGGGGGSMDRKIACETLADTAVKPPEQDSGEPEVPPDFPPESFWLSKDAEYDWLDRNVFYERKESQKGNSHSTNLNPNLNPGSNSNSQRFSMNLKSKAAIIGLPKPQKTHFVEAKNRKNCKAGNARLFPKRSASTGKSDGPMIEPSSPKVSCMGRVRSKRDRKRRWRKNRQRSLKSSSEPAVENVKPVERRKTGFFATFRAIFRTGCREKADDGSWRPIPISDSHSGDSVSTRNHDFSGVNIDAPSFESHPRRSVEIEAPGLGGMNRFASGRRSSSWVGDSSGIHVAF</sequence>
<feature type="region of interest" description="Disordered" evidence="1">
    <location>
        <begin position="32"/>
        <end position="55"/>
    </location>
</feature>
<accession>A0A7J6I7B2</accession>
<gene>
    <name evidence="2" type="ORF">G4B88_010360</name>
</gene>
<feature type="region of interest" description="Disordered" evidence="1">
    <location>
        <begin position="135"/>
        <end position="198"/>
    </location>
</feature>
<keyword evidence="3" id="KW-1185">Reference proteome</keyword>
<dbReference type="PANTHER" id="PTHR34120">
    <property type="entry name" value="EXPRESSED PROTEIN"/>
    <property type="match status" value="1"/>
</dbReference>
<dbReference type="Proteomes" id="UP000583929">
    <property type="component" value="Unassembled WGS sequence"/>
</dbReference>
<evidence type="ECO:0000313" key="2">
    <source>
        <dbReference type="EMBL" id="KAF4402908.1"/>
    </source>
</evidence>
<evidence type="ECO:0000256" key="1">
    <source>
        <dbReference type="SAM" id="MobiDB-lite"/>
    </source>
</evidence>
<evidence type="ECO:0000313" key="3">
    <source>
        <dbReference type="Proteomes" id="UP000583929"/>
    </source>
</evidence>
<feature type="compositionally biased region" description="Basic residues" evidence="1">
    <location>
        <begin position="169"/>
        <end position="186"/>
    </location>
</feature>
<comment type="caution">
    <text evidence="2">The sequence shown here is derived from an EMBL/GenBank/DDBJ whole genome shotgun (WGS) entry which is preliminary data.</text>
</comment>
<feature type="compositionally biased region" description="Low complexity" evidence="1">
    <location>
        <begin position="87"/>
        <end position="100"/>
    </location>
</feature>
<protein>
    <submittedName>
        <fullName evidence="2">Uncharacterized protein</fullName>
    </submittedName>
</protein>
<feature type="compositionally biased region" description="Polar residues" evidence="1">
    <location>
        <begin position="236"/>
        <end position="245"/>
    </location>
</feature>
<dbReference type="EMBL" id="JAATIQ010000006">
    <property type="protein sequence ID" value="KAF4402908.1"/>
    <property type="molecule type" value="Genomic_DNA"/>
</dbReference>
<organism evidence="2 3">
    <name type="scientific">Cannabis sativa</name>
    <name type="common">Hemp</name>
    <name type="synonym">Marijuana</name>
    <dbReference type="NCBI Taxonomy" id="3483"/>
    <lineage>
        <taxon>Eukaryota</taxon>
        <taxon>Viridiplantae</taxon>
        <taxon>Streptophyta</taxon>
        <taxon>Embryophyta</taxon>
        <taxon>Tracheophyta</taxon>
        <taxon>Spermatophyta</taxon>
        <taxon>Magnoliopsida</taxon>
        <taxon>eudicotyledons</taxon>
        <taxon>Gunneridae</taxon>
        <taxon>Pentapetalae</taxon>
        <taxon>rosids</taxon>
        <taxon>fabids</taxon>
        <taxon>Rosales</taxon>
        <taxon>Cannabaceae</taxon>
        <taxon>Cannabis</taxon>
    </lineage>
</organism>
<reference evidence="2 3" key="1">
    <citation type="journal article" date="2020" name="bioRxiv">
        <title>Sequence and annotation of 42 cannabis genomes reveals extensive copy number variation in cannabinoid synthesis and pathogen resistance genes.</title>
        <authorList>
            <person name="Mckernan K.J."/>
            <person name="Helbert Y."/>
            <person name="Kane L.T."/>
            <person name="Ebling H."/>
            <person name="Zhang L."/>
            <person name="Liu B."/>
            <person name="Eaton Z."/>
            <person name="Mclaughlin S."/>
            <person name="Kingan S."/>
            <person name="Baybayan P."/>
            <person name="Concepcion G."/>
            <person name="Jordan M."/>
            <person name="Riva A."/>
            <person name="Barbazuk W."/>
            <person name="Harkins T."/>
        </authorList>
    </citation>
    <scope>NUCLEOTIDE SEQUENCE [LARGE SCALE GENOMIC DNA]</scope>
    <source>
        <strain evidence="3">cv. Jamaican Lion 4</strain>
        <tissue evidence="2">Leaf</tissue>
    </source>
</reference>
<name>A0A7J6I7B2_CANSA</name>
<dbReference type="PANTHER" id="PTHR34120:SF2">
    <property type="entry name" value="OS01G0860900 PROTEIN"/>
    <property type="match status" value="1"/>
</dbReference>
<feature type="region of interest" description="Disordered" evidence="1">
    <location>
        <begin position="76"/>
        <end position="102"/>
    </location>
</feature>
<proteinExistence type="predicted"/>
<dbReference type="AlphaFoldDB" id="A0A7J6I7B2"/>